<evidence type="ECO:0000256" key="5">
    <source>
        <dbReference type="ARBA" id="ARBA00023163"/>
    </source>
</evidence>
<gene>
    <name evidence="7" type="ORF">BN948_04254</name>
</gene>
<dbReference type="PRINTS" id="PR00039">
    <property type="entry name" value="HTHLYSR"/>
</dbReference>
<dbReference type="GO" id="GO:2000142">
    <property type="term" value="P:regulation of DNA-templated transcription initiation"/>
    <property type="evidence" value="ECO:0007669"/>
    <property type="project" value="TreeGrafter"/>
</dbReference>
<dbReference type="SUPFAM" id="SSF53850">
    <property type="entry name" value="Periplasmic binding protein-like II"/>
    <property type="match status" value="1"/>
</dbReference>
<dbReference type="Pfam" id="PF03466">
    <property type="entry name" value="LysR_substrate"/>
    <property type="match status" value="1"/>
</dbReference>
<dbReference type="FunFam" id="1.10.10.10:FF:000001">
    <property type="entry name" value="LysR family transcriptional regulator"/>
    <property type="match status" value="1"/>
</dbReference>
<keyword evidence="4" id="KW-0010">Activator</keyword>
<organism evidence="7 8">
    <name type="scientific">Hydrogenophaga intermedia</name>
    <dbReference type="NCBI Taxonomy" id="65786"/>
    <lineage>
        <taxon>Bacteria</taxon>
        <taxon>Pseudomonadati</taxon>
        <taxon>Pseudomonadota</taxon>
        <taxon>Betaproteobacteria</taxon>
        <taxon>Burkholderiales</taxon>
        <taxon>Comamonadaceae</taxon>
        <taxon>Hydrogenophaga</taxon>
    </lineage>
</organism>
<keyword evidence="5" id="KW-0804">Transcription</keyword>
<dbReference type="PANTHER" id="PTHR30293">
    <property type="entry name" value="TRANSCRIPTIONAL REGULATORY PROTEIN NAC-RELATED"/>
    <property type="match status" value="1"/>
</dbReference>
<dbReference type="Proteomes" id="UP000028878">
    <property type="component" value="Unassembled WGS sequence"/>
</dbReference>
<keyword evidence="3" id="KW-0238">DNA-binding</keyword>
<dbReference type="EMBL" id="CCAE010000054">
    <property type="protein sequence ID" value="CDN89814.1"/>
    <property type="molecule type" value="Genomic_DNA"/>
</dbReference>
<accession>A0A1L1PLY1</accession>
<dbReference type="InterPro" id="IPR000847">
    <property type="entry name" value="LysR_HTH_N"/>
</dbReference>
<dbReference type="RefSeq" id="WP_009517477.1">
    <property type="nucleotide sequence ID" value="NZ_CCAE010000054.1"/>
</dbReference>
<keyword evidence="2" id="KW-0805">Transcription regulation</keyword>
<evidence type="ECO:0000313" key="7">
    <source>
        <dbReference type="EMBL" id="CDN89814.1"/>
    </source>
</evidence>
<dbReference type="InterPro" id="IPR036388">
    <property type="entry name" value="WH-like_DNA-bd_sf"/>
</dbReference>
<dbReference type="Pfam" id="PF00126">
    <property type="entry name" value="HTH_1"/>
    <property type="match status" value="1"/>
</dbReference>
<dbReference type="GO" id="GO:0003700">
    <property type="term" value="F:DNA-binding transcription factor activity"/>
    <property type="evidence" value="ECO:0007669"/>
    <property type="project" value="InterPro"/>
</dbReference>
<dbReference type="InterPro" id="IPR036390">
    <property type="entry name" value="WH_DNA-bd_sf"/>
</dbReference>
<evidence type="ECO:0000259" key="6">
    <source>
        <dbReference type="PROSITE" id="PS50931"/>
    </source>
</evidence>
<evidence type="ECO:0000256" key="3">
    <source>
        <dbReference type="ARBA" id="ARBA00023125"/>
    </source>
</evidence>
<dbReference type="PROSITE" id="PS50931">
    <property type="entry name" value="HTH_LYSR"/>
    <property type="match status" value="1"/>
</dbReference>
<dbReference type="InterPro" id="IPR005119">
    <property type="entry name" value="LysR_subst-bd"/>
</dbReference>
<evidence type="ECO:0000313" key="8">
    <source>
        <dbReference type="Proteomes" id="UP000028878"/>
    </source>
</evidence>
<name>A0A1L1PLY1_HYDIT</name>
<dbReference type="Gene3D" id="3.40.190.10">
    <property type="entry name" value="Periplasmic binding protein-like II"/>
    <property type="match status" value="2"/>
</dbReference>
<dbReference type="PANTHER" id="PTHR30293:SF0">
    <property type="entry name" value="NITROGEN ASSIMILATION REGULATORY PROTEIN NAC"/>
    <property type="match status" value="1"/>
</dbReference>
<proteinExistence type="inferred from homology"/>
<evidence type="ECO:0000256" key="2">
    <source>
        <dbReference type="ARBA" id="ARBA00023015"/>
    </source>
</evidence>
<dbReference type="AlphaFoldDB" id="A0A1L1PLY1"/>
<dbReference type="Gene3D" id="1.10.10.10">
    <property type="entry name" value="Winged helix-like DNA-binding domain superfamily/Winged helix DNA-binding domain"/>
    <property type="match status" value="1"/>
</dbReference>
<evidence type="ECO:0000256" key="1">
    <source>
        <dbReference type="ARBA" id="ARBA00009437"/>
    </source>
</evidence>
<dbReference type="GO" id="GO:0003677">
    <property type="term" value="F:DNA binding"/>
    <property type="evidence" value="ECO:0007669"/>
    <property type="project" value="UniProtKB-KW"/>
</dbReference>
<feature type="domain" description="HTH lysR-type" evidence="6">
    <location>
        <begin position="1"/>
        <end position="58"/>
    </location>
</feature>
<sequence>MDIRQLKYFVGIAEAGSLTEASRRLHIVQPALSQRLGDLERELGVKLVVRGRVGTALTPAGTELYERAKRILQQIDYAAAATREKAGVVEGTLSIGLLRSLSPLLSARLFGAIREAMPRVQPQIRVGYSAELERLLHKGELDMATLVSSTAGEGARGAAFSERLSLVGSRELLRGLPRRLLLKDALAVDLLLSPMQPAHRLVMEASERLGLSLRIVGGIEDLPSMLELCEQGVGATILSTFAASRAVQRPGLVALPIAESGLERHVRIAMAPEAGWSEAVLVGESLLARLLAEAVKKS</sequence>
<dbReference type="SUPFAM" id="SSF46785">
    <property type="entry name" value="Winged helix' DNA-binding domain"/>
    <property type="match status" value="1"/>
</dbReference>
<keyword evidence="8" id="KW-1185">Reference proteome</keyword>
<evidence type="ECO:0000256" key="4">
    <source>
        <dbReference type="ARBA" id="ARBA00023159"/>
    </source>
</evidence>
<comment type="similarity">
    <text evidence="1">Belongs to the LysR transcriptional regulatory family.</text>
</comment>
<reference evidence="8" key="1">
    <citation type="submission" date="2014-11" db="EMBL/GenBank/DDBJ databases">
        <title>Draft genome sequence of Hydrogenophaga intermedia S1.</title>
        <authorList>
            <person name="Gan H.M."/>
            <person name="Chew T.H."/>
            <person name="Stolz A."/>
        </authorList>
    </citation>
    <scope>NUCLEOTIDE SEQUENCE [LARGE SCALE GENOMIC DNA]</scope>
    <source>
        <strain evidence="8">S1</strain>
    </source>
</reference>
<protein>
    <submittedName>
        <fullName evidence="7">Transcriptional family protein</fullName>
    </submittedName>
</protein>